<evidence type="ECO:0008006" key="6">
    <source>
        <dbReference type="Google" id="ProtNLM"/>
    </source>
</evidence>
<dbReference type="STRING" id="1016849.A0A0D1YQC0"/>
<feature type="domain" description="DNA2/NAM7 helicase-like C-terminal" evidence="3">
    <location>
        <begin position="729"/>
        <end position="929"/>
    </location>
</feature>
<dbReference type="InterPro" id="IPR041677">
    <property type="entry name" value="DNA2/NAM7_AAA_11"/>
</dbReference>
<feature type="domain" description="DNA2/NAM7 helicase helicase" evidence="2">
    <location>
        <begin position="612"/>
        <end position="705"/>
    </location>
</feature>
<feature type="domain" description="DNA2/NAM7 helicase helicase" evidence="2">
    <location>
        <begin position="417"/>
        <end position="487"/>
    </location>
</feature>
<evidence type="ECO:0000313" key="5">
    <source>
        <dbReference type="Proteomes" id="UP000053599"/>
    </source>
</evidence>
<evidence type="ECO:0000259" key="3">
    <source>
        <dbReference type="Pfam" id="PF13087"/>
    </source>
</evidence>
<reference evidence="4 5" key="1">
    <citation type="submission" date="2015-01" db="EMBL/GenBank/DDBJ databases">
        <title>The Genome Sequence of Exophiala sideris CBS121828.</title>
        <authorList>
            <consortium name="The Broad Institute Genomics Platform"/>
            <person name="Cuomo C."/>
            <person name="de Hoog S."/>
            <person name="Gorbushina A."/>
            <person name="Stielow B."/>
            <person name="Teixiera M."/>
            <person name="Abouelleil A."/>
            <person name="Chapman S.B."/>
            <person name="Priest M."/>
            <person name="Young S.K."/>
            <person name="Wortman J."/>
            <person name="Nusbaum C."/>
            <person name="Birren B."/>
        </authorList>
    </citation>
    <scope>NUCLEOTIDE SEQUENCE [LARGE SCALE GENOMIC DNA]</scope>
    <source>
        <strain evidence="4 5">CBS 121828</strain>
    </source>
</reference>
<dbReference type="AlphaFoldDB" id="A0A0D1YQC0"/>
<name>A0A0D1YQC0_9EURO</name>
<dbReference type="SUPFAM" id="SSF52540">
    <property type="entry name" value="P-loop containing nucleoside triphosphate hydrolases"/>
    <property type="match status" value="1"/>
</dbReference>
<dbReference type="Gene3D" id="3.40.50.300">
    <property type="entry name" value="P-loop containing nucleotide triphosphate hydrolases"/>
    <property type="match status" value="2"/>
</dbReference>
<dbReference type="Pfam" id="PF13086">
    <property type="entry name" value="AAA_11"/>
    <property type="match status" value="2"/>
</dbReference>
<dbReference type="InterPro" id="IPR027417">
    <property type="entry name" value="P-loop_NTPase"/>
</dbReference>
<keyword evidence="1" id="KW-0547">Nucleotide-binding</keyword>
<keyword evidence="1" id="KW-0347">Helicase</keyword>
<keyword evidence="1" id="KW-0378">Hydrolase</keyword>
<organism evidence="4 5">
    <name type="scientific">Exophiala sideris</name>
    <dbReference type="NCBI Taxonomy" id="1016849"/>
    <lineage>
        <taxon>Eukaryota</taxon>
        <taxon>Fungi</taxon>
        <taxon>Dikarya</taxon>
        <taxon>Ascomycota</taxon>
        <taxon>Pezizomycotina</taxon>
        <taxon>Eurotiomycetes</taxon>
        <taxon>Chaetothyriomycetidae</taxon>
        <taxon>Chaetothyriales</taxon>
        <taxon>Herpotrichiellaceae</taxon>
        <taxon>Exophiala</taxon>
    </lineage>
</organism>
<sequence>MPRTVHLLSVISSLQENDECQTSKEYLDLRVLHLPEIDVNINFVADEHKAHLKLTLTGSRPAVRAVINFPVEACERFKIQRANPTWYQQVVGHQPGPNNTPYLAVLQFDLRHVCAEGLFVEDCASRFKPLQQYLTCEKIIAFSLVDCDARRRSKEMLLSFEKEVANGYLSPWAQVFGSIPYLPTNPPQRSVSARIAFFDWRDYAFTLGIGMEYERQLAEAKNNTYQCQVRVVEVRGHQSKFQVVISGPPNMKLAPGDKATLVFVEDLELNRRAPKGEKQPQKAWEIHISQPVSFSPRDSLAATMFRRGEEFPQIFCGQHVVPVIQRNEIPSGKAGRDFILKSRSWKATVRPVLEDSTFARSRLALDILDKKFTQPSVDSMSKAVLSVLLARHPANIEMFDIYTSVHDCPRQPESEMNLNGSQKQAISNGRKAPGGFVLCHGGPGTGKTHFVVEAIRPFLTDAYDQHRLLLTSAGNVGADALAEAVHRKITGLAGTNPALRNRYVLRAHSIETEKAIFLSIMDIRSRVLVEIKQTGSCRGPLASIETTPDVLQSNEEYFRYFMRNAEDLLGDNRVQVFELSVGYRMLQAAGIIPGPIEVGYEWSTIRHLYYHSIRQTSIRSTRQFETEMRRLMSHVISHATAVCATVAGAGQPALCSSYADAELLVVDEAARVVEYEWWSLLAFYPKLIGKIMVGDKDQLPPVLESSDASRTRRDQPGGILENPFVAQLELSFQERLQTAGFRTAFFTVQHRALPEIAGICNNVVYDGRLSNHETTLVSRRPLAQKIVMHNMVKHGQASPVIFYDIPSAKEETRQSGSKYCSAYTLAALNIVEGLLAAGFGTATPCTIAVLTPYHAEYEHLQMAKALMCEIYPQAESVFVVDKIDKRQGAEFDVVVVDPCAVARAGFLQKQRLNVLFSRAKCGLYVLGNHRSWKLMYGDLTYWFRRFHAQLEKYRQVWPSDKPLESAFFDPAEI</sequence>
<dbReference type="GO" id="GO:0004386">
    <property type="term" value="F:helicase activity"/>
    <property type="evidence" value="ECO:0007669"/>
    <property type="project" value="InterPro"/>
</dbReference>
<dbReference type="CDD" id="cd18808">
    <property type="entry name" value="SF1_C_Upf1"/>
    <property type="match status" value="1"/>
</dbReference>
<dbReference type="Pfam" id="PF13087">
    <property type="entry name" value="AAA_12"/>
    <property type="match status" value="1"/>
</dbReference>
<dbReference type="InterPro" id="IPR047187">
    <property type="entry name" value="SF1_C_Upf1"/>
</dbReference>
<evidence type="ECO:0000313" key="4">
    <source>
        <dbReference type="EMBL" id="KIV84947.1"/>
    </source>
</evidence>
<evidence type="ECO:0000256" key="1">
    <source>
        <dbReference type="ARBA" id="ARBA00022806"/>
    </source>
</evidence>
<dbReference type="PANTHER" id="PTHR10887:SF495">
    <property type="entry name" value="HELICASE SENATAXIN ISOFORM X1-RELATED"/>
    <property type="match status" value="1"/>
</dbReference>
<proteinExistence type="predicted"/>
<dbReference type="Proteomes" id="UP000053599">
    <property type="component" value="Unassembled WGS sequence"/>
</dbReference>
<gene>
    <name evidence="4" type="ORF">PV11_00692</name>
</gene>
<accession>A0A0D1YQC0</accession>
<dbReference type="EMBL" id="KN846951">
    <property type="protein sequence ID" value="KIV84947.1"/>
    <property type="molecule type" value="Genomic_DNA"/>
</dbReference>
<dbReference type="HOGENOM" id="CLU_012799_0_0_1"/>
<dbReference type="InterPro" id="IPR045055">
    <property type="entry name" value="DNA2/NAM7-like"/>
</dbReference>
<dbReference type="OrthoDB" id="4114761at2759"/>
<evidence type="ECO:0000259" key="2">
    <source>
        <dbReference type="Pfam" id="PF13086"/>
    </source>
</evidence>
<keyword evidence="1" id="KW-0067">ATP-binding</keyword>
<protein>
    <recommendedName>
        <fullName evidence="6">DNA2/NAM7 helicase-like C-terminal domain-containing protein</fullName>
    </recommendedName>
</protein>
<dbReference type="InterPro" id="IPR041679">
    <property type="entry name" value="DNA2/NAM7-like_C"/>
</dbReference>
<dbReference type="PANTHER" id="PTHR10887">
    <property type="entry name" value="DNA2/NAM7 HELICASE FAMILY"/>
    <property type="match status" value="1"/>
</dbReference>